<evidence type="ECO:0000256" key="1">
    <source>
        <dbReference type="SAM" id="MobiDB-lite"/>
    </source>
</evidence>
<dbReference type="EMBL" id="FOUM01000004">
    <property type="protein sequence ID" value="SFM37750.1"/>
    <property type="molecule type" value="Genomic_DNA"/>
</dbReference>
<feature type="compositionally biased region" description="Polar residues" evidence="1">
    <location>
        <begin position="125"/>
        <end position="134"/>
    </location>
</feature>
<dbReference type="Proteomes" id="UP000183766">
    <property type="component" value="Unassembled WGS sequence"/>
</dbReference>
<sequence>MQVVAGRYPRMSDIPDMLPDTDMSTRLHMQPAHMRVQCRVSFRMPDMHEPTVTPAVTCLGDPAVTRTVHGGATGSSQVHPLVEQPPSLYRMYPHTERGRDPETGVSSVKGEEYGIIRQENEAMSGPSSNRSLPGSTGGTFL</sequence>
<accession>A0A1I4QDK6</accession>
<reference evidence="2 3" key="1">
    <citation type="submission" date="2016-10" db="EMBL/GenBank/DDBJ databases">
        <authorList>
            <person name="de Groot N.N."/>
        </authorList>
    </citation>
    <scope>NUCLEOTIDE SEQUENCE [LARGE SCALE GENOMIC DNA]</scope>
    <source>
        <strain evidence="2 3">NLAE-zl-C202</strain>
    </source>
</reference>
<gene>
    <name evidence="2" type="ORF">SAMN05216250_10460</name>
</gene>
<proteinExistence type="predicted"/>
<organism evidence="2 3">
    <name type="scientific">Bacteroides xylanisolvens</name>
    <dbReference type="NCBI Taxonomy" id="371601"/>
    <lineage>
        <taxon>Bacteria</taxon>
        <taxon>Pseudomonadati</taxon>
        <taxon>Bacteroidota</taxon>
        <taxon>Bacteroidia</taxon>
        <taxon>Bacteroidales</taxon>
        <taxon>Bacteroidaceae</taxon>
        <taxon>Bacteroides</taxon>
    </lineage>
</organism>
<protein>
    <submittedName>
        <fullName evidence="2">Uncharacterized protein</fullName>
    </submittedName>
</protein>
<name>A0A1I4QDK6_9BACE</name>
<evidence type="ECO:0000313" key="3">
    <source>
        <dbReference type="Proteomes" id="UP000183766"/>
    </source>
</evidence>
<dbReference type="AlphaFoldDB" id="A0A1I4QDK6"/>
<feature type="region of interest" description="Disordered" evidence="1">
    <location>
        <begin position="118"/>
        <end position="141"/>
    </location>
</feature>
<evidence type="ECO:0000313" key="2">
    <source>
        <dbReference type="EMBL" id="SFM37750.1"/>
    </source>
</evidence>